<feature type="domain" description="SprT-like" evidence="8">
    <location>
        <begin position="12"/>
        <end position="161"/>
    </location>
</feature>
<keyword evidence="5 7" id="KW-0479">Metal-binding</keyword>
<name>A0A1R4B7Q1_9VIBR</name>
<organism evidence="9 10">
    <name type="scientific">Vibrio palustris</name>
    <dbReference type="NCBI Taxonomy" id="1918946"/>
    <lineage>
        <taxon>Bacteria</taxon>
        <taxon>Pseudomonadati</taxon>
        <taxon>Pseudomonadota</taxon>
        <taxon>Gammaproteobacteria</taxon>
        <taxon>Vibrionales</taxon>
        <taxon>Vibrionaceae</taxon>
        <taxon>Vibrio</taxon>
    </lineage>
</organism>
<comment type="similarity">
    <text evidence="2 7">Belongs to the SprT family.</text>
</comment>
<dbReference type="OrthoDB" id="267364at2"/>
<proteinExistence type="inferred from homology"/>
<evidence type="ECO:0000256" key="2">
    <source>
        <dbReference type="ARBA" id="ARBA00006591"/>
    </source>
</evidence>
<dbReference type="RefSeq" id="WP_077315343.1">
    <property type="nucleotide sequence ID" value="NZ_AP024887.1"/>
</dbReference>
<feature type="binding site" evidence="7">
    <location>
        <position position="74"/>
    </location>
    <ligand>
        <name>Zn(2+)</name>
        <dbReference type="ChEBI" id="CHEBI:29105"/>
    </ligand>
</feature>
<evidence type="ECO:0000313" key="9">
    <source>
        <dbReference type="EMBL" id="SJL84948.1"/>
    </source>
</evidence>
<dbReference type="PANTHER" id="PTHR38773:SF1">
    <property type="entry name" value="PROTEIN SPRT"/>
    <property type="match status" value="1"/>
</dbReference>
<evidence type="ECO:0000256" key="1">
    <source>
        <dbReference type="ARBA" id="ARBA00004496"/>
    </source>
</evidence>
<evidence type="ECO:0000256" key="3">
    <source>
        <dbReference type="ARBA" id="ARBA00020082"/>
    </source>
</evidence>
<dbReference type="Pfam" id="PF10263">
    <property type="entry name" value="SprT-like"/>
    <property type="match status" value="1"/>
</dbReference>
<dbReference type="AlphaFoldDB" id="A0A1R4B7Q1"/>
<dbReference type="STRING" id="1918946.VPAL9027_02960"/>
<dbReference type="HAMAP" id="MF_00746">
    <property type="entry name" value="SprT"/>
    <property type="match status" value="1"/>
</dbReference>
<comment type="subcellular location">
    <subcellularLocation>
        <location evidence="1 7">Cytoplasm</location>
    </subcellularLocation>
</comment>
<dbReference type="GO" id="GO:0005737">
    <property type="term" value="C:cytoplasm"/>
    <property type="evidence" value="ECO:0007669"/>
    <property type="project" value="UniProtKB-SubCell"/>
</dbReference>
<evidence type="ECO:0000259" key="8">
    <source>
        <dbReference type="SMART" id="SM00731"/>
    </source>
</evidence>
<comment type="cofactor">
    <cofactor evidence="7">
        <name>Zn(2+)</name>
        <dbReference type="ChEBI" id="CHEBI:29105"/>
    </cofactor>
    <text evidence="7">Binds 1 zinc ion.</text>
</comment>
<dbReference type="Proteomes" id="UP000189475">
    <property type="component" value="Unassembled WGS sequence"/>
</dbReference>
<dbReference type="InterPro" id="IPR023483">
    <property type="entry name" value="Uncharacterised_SprT"/>
</dbReference>
<reference evidence="9 10" key="1">
    <citation type="submission" date="2017-02" db="EMBL/GenBank/DDBJ databases">
        <authorList>
            <person name="Peterson S.W."/>
        </authorList>
    </citation>
    <scope>NUCLEOTIDE SEQUENCE [LARGE SCALE GENOMIC DNA]</scope>
    <source>
        <strain evidence="9 10">CECT 9027</strain>
    </source>
</reference>
<dbReference type="PANTHER" id="PTHR38773">
    <property type="entry name" value="PROTEIN SPRT"/>
    <property type="match status" value="1"/>
</dbReference>
<evidence type="ECO:0000313" key="10">
    <source>
        <dbReference type="Proteomes" id="UP000189475"/>
    </source>
</evidence>
<evidence type="ECO:0000256" key="6">
    <source>
        <dbReference type="ARBA" id="ARBA00022833"/>
    </source>
</evidence>
<keyword evidence="4 7" id="KW-0963">Cytoplasm</keyword>
<dbReference type="InterPro" id="IPR006640">
    <property type="entry name" value="SprT-like_domain"/>
</dbReference>
<gene>
    <name evidence="7" type="primary">sprT</name>
    <name evidence="9" type="ORF">VPAL9027_02960</name>
</gene>
<dbReference type="Gene3D" id="3.30.2010.10">
    <property type="entry name" value="Metalloproteases ('zincins'), catalytic domain"/>
    <property type="match status" value="1"/>
</dbReference>
<evidence type="ECO:0000256" key="7">
    <source>
        <dbReference type="HAMAP-Rule" id="MF_00746"/>
    </source>
</evidence>
<evidence type="ECO:0000256" key="5">
    <source>
        <dbReference type="ARBA" id="ARBA00022723"/>
    </source>
</evidence>
<dbReference type="NCBIfam" id="NF003421">
    <property type="entry name" value="PRK04860.1"/>
    <property type="match status" value="1"/>
</dbReference>
<evidence type="ECO:0000256" key="4">
    <source>
        <dbReference type="ARBA" id="ARBA00022490"/>
    </source>
</evidence>
<accession>A0A1R4B7Q1</accession>
<dbReference type="Pfam" id="PF17283">
    <property type="entry name" value="Zn_ribbon_SprT"/>
    <property type="match status" value="1"/>
</dbReference>
<dbReference type="GO" id="GO:0008270">
    <property type="term" value="F:zinc ion binding"/>
    <property type="evidence" value="ECO:0007669"/>
    <property type="project" value="UniProtKB-UniRule"/>
</dbReference>
<protein>
    <recommendedName>
        <fullName evidence="3 7">Protein SprT</fullName>
    </recommendedName>
</protein>
<dbReference type="GO" id="GO:0006950">
    <property type="term" value="P:response to stress"/>
    <property type="evidence" value="ECO:0007669"/>
    <property type="project" value="UniProtKB-ARBA"/>
</dbReference>
<keyword evidence="6 7" id="KW-0862">Zinc</keyword>
<feature type="binding site" evidence="7">
    <location>
        <position position="78"/>
    </location>
    <ligand>
        <name>Zn(2+)</name>
        <dbReference type="ChEBI" id="CHEBI:29105"/>
    </ligand>
</feature>
<dbReference type="EMBL" id="FUFT01000008">
    <property type="protein sequence ID" value="SJL84948.1"/>
    <property type="molecule type" value="Genomic_DNA"/>
</dbReference>
<dbReference type="SMART" id="SM00731">
    <property type="entry name" value="SprT"/>
    <property type="match status" value="1"/>
</dbReference>
<sequence>MLTTELIQRAEEAISHCHQQVNQYFSKKLPLPSLSFRLRGKAAGKAYMHLNEIRLNPTLFVENQQAFIDQVIPHEMAHLVTYQLFGRVKPHGKEWQAVMSQVFGLAPDTTHQFSIQSVQGKTFEYRCACQTHSLTVRRHNKVQRGQADYRCQRCHATLSFSGIQLT</sequence>
<feature type="active site" evidence="7">
    <location>
        <position position="75"/>
    </location>
</feature>
<keyword evidence="10" id="KW-1185">Reference proteome</keyword>
<dbReference type="InterPro" id="IPR035240">
    <property type="entry name" value="SprT_Zn_ribbon"/>
</dbReference>